<name>A0A7W9IL61_9ACTN</name>
<evidence type="ECO:0000313" key="4">
    <source>
        <dbReference type="Proteomes" id="UP000540685"/>
    </source>
</evidence>
<dbReference type="Proteomes" id="UP000540685">
    <property type="component" value="Unassembled WGS sequence"/>
</dbReference>
<dbReference type="EMBL" id="JACHMP010000001">
    <property type="protein sequence ID" value="MBB5822692.1"/>
    <property type="molecule type" value="Genomic_DNA"/>
</dbReference>
<comment type="caution">
    <text evidence="3">The sequence shown here is derived from an EMBL/GenBank/DDBJ whole genome shotgun (WGS) entry which is preliminary data.</text>
</comment>
<evidence type="ECO:0000256" key="1">
    <source>
        <dbReference type="SAM" id="MobiDB-lite"/>
    </source>
</evidence>
<dbReference type="PROSITE" id="PS51257">
    <property type="entry name" value="PROKAR_LIPOPROTEIN"/>
    <property type="match status" value="1"/>
</dbReference>
<reference evidence="3 4" key="1">
    <citation type="submission" date="2020-08" db="EMBL/GenBank/DDBJ databases">
        <title>Sequencing the genomes of 1000 actinobacteria strains.</title>
        <authorList>
            <person name="Klenk H.-P."/>
        </authorList>
    </citation>
    <scope>NUCLEOTIDE SEQUENCE [LARGE SCALE GENOMIC DNA]</scope>
    <source>
        <strain evidence="3 4">DSM 46887</strain>
    </source>
</reference>
<evidence type="ECO:0000313" key="3">
    <source>
        <dbReference type="EMBL" id="MBB5822692.1"/>
    </source>
</evidence>
<dbReference type="AlphaFoldDB" id="A0A7W9IL61"/>
<evidence type="ECO:0008006" key="5">
    <source>
        <dbReference type="Google" id="ProtNLM"/>
    </source>
</evidence>
<organism evidence="3 4">
    <name type="scientific">Streptosporangium becharense</name>
    <dbReference type="NCBI Taxonomy" id="1816182"/>
    <lineage>
        <taxon>Bacteria</taxon>
        <taxon>Bacillati</taxon>
        <taxon>Actinomycetota</taxon>
        <taxon>Actinomycetes</taxon>
        <taxon>Streptosporangiales</taxon>
        <taxon>Streptosporangiaceae</taxon>
        <taxon>Streptosporangium</taxon>
    </lineage>
</organism>
<feature type="region of interest" description="Disordered" evidence="1">
    <location>
        <begin position="59"/>
        <end position="87"/>
    </location>
</feature>
<feature type="signal peptide" evidence="2">
    <location>
        <begin position="1"/>
        <end position="24"/>
    </location>
</feature>
<dbReference type="RefSeq" id="WP_184541373.1">
    <property type="nucleotide sequence ID" value="NZ_JACHMP010000001.1"/>
</dbReference>
<evidence type="ECO:0000256" key="2">
    <source>
        <dbReference type="SAM" id="SignalP"/>
    </source>
</evidence>
<keyword evidence="4" id="KW-1185">Reference proteome</keyword>
<protein>
    <recommendedName>
        <fullName evidence="5">Lipoprotein</fullName>
    </recommendedName>
</protein>
<gene>
    <name evidence="3" type="ORF">F4562_005754</name>
</gene>
<sequence length="152" mass="15692">MSRSALGFPIRIVMTLLLAGTALSACGGKEPTAAEAGETLKTHVLKLLGEVRAKNITVTDPGGKDVPCGDGGAKRTFAATGQGEPPHSEAIFMKDEMRGAVGRVAKYTGVGVPDLSKPSKIASEESRTILVLDASSTGDYIVSGETECLSRS</sequence>
<feature type="chain" id="PRO_5030769030" description="Lipoprotein" evidence="2">
    <location>
        <begin position="25"/>
        <end position="152"/>
    </location>
</feature>
<keyword evidence="2" id="KW-0732">Signal</keyword>
<accession>A0A7W9IL61</accession>
<proteinExistence type="predicted"/>